<evidence type="ECO:0000313" key="3">
    <source>
        <dbReference type="Proteomes" id="UP000829517"/>
    </source>
</evidence>
<feature type="domain" description="HTH araC/xylS-type" evidence="1">
    <location>
        <begin position="213"/>
        <end position="313"/>
    </location>
</feature>
<proteinExistence type="predicted"/>
<name>A0ABS9J7N7_9FLAO</name>
<reference evidence="2 3" key="1">
    <citation type="submission" date="2021-01" db="EMBL/GenBank/DDBJ databases">
        <title>Genome sequencing of Joostella atrarenae M1-2 (= KCTC 23194).</title>
        <authorList>
            <person name="Zakaria M.R."/>
            <person name="Lam M.Q."/>
            <person name="Chong C.S."/>
        </authorList>
    </citation>
    <scope>NUCLEOTIDE SEQUENCE [LARGE SCALE GENOMIC DNA]</scope>
    <source>
        <strain evidence="2 3">M1-2</strain>
    </source>
</reference>
<sequence>MKIIEHSYTLNNEWILKLAADLDLQFKDNFVIFNESYAKGAIYFNQVTENISVVLFDLKYKLSIQVNRKSTLEKLYIIHYDMSEDYNIFVSKSKTYKIGYEKKLGFTCMDGEISNIFKPKNKRVMFGLRILIKKATLNDSLPHEENNIPFFHDNMDGESKILMKYLKGINKMDRNFDSELKSISLELMGNFIEKYSITEDKFIKSQKYSKLAKNIRYFLLKNIHNSYPGNKMISKKFGISTLQLIKTFKTNYSVSPFDFFINEKLLLINKMLRSGHYNSVASIGDELNIGNMSHYTTKYYKLFGCEPIQDLKKSN</sequence>
<organism evidence="2 3">
    <name type="scientific">Joostella atrarenae</name>
    <dbReference type="NCBI Taxonomy" id="679257"/>
    <lineage>
        <taxon>Bacteria</taxon>
        <taxon>Pseudomonadati</taxon>
        <taxon>Bacteroidota</taxon>
        <taxon>Flavobacteriia</taxon>
        <taxon>Flavobacteriales</taxon>
        <taxon>Flavobacteriaceae</taxon>
        <taxon>Joostella</taxon>
    </lineage>
</organism>
<dbReference type="InterPro" id="IPR018060">
    <property type="entry name" value="HTH_AraC"/>
</dbReference>
<keyword evidence="3" id="KW-1185">Reference proteome</keyword>
<evidence type="ECO:0000313" key="2">
    <source>
        <dbReference type="EMBL" id="MCF8716446.1"/>
    </source>
</evidence>
<gene>
    <name evidence="2" type="ORF">JM658_16585</name>
</gene>
<evidence type="ECO:0000259" key="1">
    <source>
        <dbReference type="PROSITE" id="PS01124"/>
    </source>
</evidence>
<dbReference type="Proteomes" id="UP000829517">
    <property type="component" value="Unassembled WGS sequence"/>
</dbReference>
<dbReference type="EMBL" id="JAETXX010000020">
    <property type="protein sequence ID" value="MCF8716446.1"/>
    <property type="molecule type" value="Genomic_DNA"/>
</dbReference>
<protein>
    <recommendedName>
        <fullName evidence="1">HTH araC/xylS-type domain-containing protein</fullName>
    </recommendedName>
</protein>
<dbReference type="RefSeq" id="WP_236960935.1">
    <property type="nucleotide sequence ID" value="NZ_JAETXX010000020.1"/>
</dbReference>
<dbReference type="Gene3D" id="1.10.10.60">
    <property type="entry name" value="Homeodomain-like"/>
    <property type="match status" value="1"/>
</dbReference>
<dbReference type="PROSITE" id="PS01124">
    <property type="entry name" value="HTH_ARAC_FAMILY_2"/>
    <property type="match status" value="1"/>
</dbReference>
<comment type="caution">
    <text evidence="2">The sequence shown here is derived from an EMBL/GenBank/DDBJ whole genome shotgun (WGS) entry which is preliminary data.</text>
</comment>
<accession>A0ABS9J7N7</accession>
<dbReference type="SMART" id="SM00342">
    <property type="entry name" value="HTH_ARAC"/>
    <property type="match status" value="1"/>
</dbReference>